<keyword evidence="2" id="KW-1185">Reference proteome</keyword>
<comment type="caution">
    <text evidence="1">The sequence shown here is derived from an EMBL/GenBank/DDBJ whole genome shotgun (WGS) entry which is preliminary data.</text>
</comment>
<accession>A0A5B0LWX6</accession>
<protein>
    <submittedName>
        <fullName evidence="1">Uncharacterized protein</fullName>
    </submittedName>
</protein>
<dbReference type="Proteomes" id="UP000324748">
    <property type="component" value="Unassembled WGS sequence"/>
</dbReference>
<name>A0A5B0LWX6_PUCGR</name>
<evidence type="ECO:0000313" key="1">
    <source>
        <dbReference type="EMBL" id="KAA1068941.1"/>
    </source>
</evidence>
<sequence>MTSFSLQPSTSQNERIQFQAICRHTQLAVRQATDAVRFNFWVQKHNNRILLSISWLSPIPNTTTSQETPQTDGHKRTCSDYSTYWASRGRIEGVSLGVCQMLLQLNNIITEH</sequence>
<gene>
    <name evidence="1" type="ORF">PGT21_006660</name>
</gene>
<dbReference type="OrthoDB" id="10314783at2759"/>
<reference evidence="1 2" key="1">
    <citation type="submission" date="2019-05" db="EMBL/GenBank/DDBJ databases">
        <title>Emergence of the Ug99 lineage of the wheat stem rust pathogen through somatic hybridization.</title>
        <authorList>
            <person name="Li F."/>
            <person name="Upadhyaya N.M."/>
            <person name="Sperschneider J."/>
            <person name="Matny O."/>
            <person name="Nguyen-Phuc H."/>
            <person name="Mago R."/>
            <person name="Raley C."/>
            <person name="Miller M.E."/>
            <person name="Silverstein K.A.T."/>
            <person name="Henningsen E."/>
            <person name="Hirsch C.D."/>
            <person name="Visser B."/>
            <person name="Pretorius Z.A."/>
            <person name="Steffenson B.J."/>
            <person name="Schwessinger B."/>
            <person name="Dodds P.N."/>
            <person name="Figueroa M."/>
        </authorList>
    </citation>
    <scope>NUCLEOTIDE SEQUENCE [LARGE SCALE GENOMIC DNA]</scope>
    <source>
        <strain evidence="1">21-0</strain>
    </source>
</reference>
<dbReference type="AlphaFoldDB" id="A0A5B0LWX6"/>
<organism evidence="1 2">
    <name type="scientific">Puccinia graminis f. sp. tritici</name>
    <dbReference type="NCBI Taxonomy" id="56615"/>
    <lineage>
        <taxon>Eukaryota</taxon>
        <taxon>Fungi</taxon>
        <taxon>Dikarya</taxon>
        <taxon>Basidiomycota</taxon>
        <taxon>Pucciniomycotina</taxon>
        <taxon>Pucciniomycetes</taxon>
        <taxon>Pucciniales</taxon>
        <taxon>Pucciniaceae</taxon>
        <taxon>Puccinia</taxon>
    </lineage>
</organism>
<dbReference type="EMBL" id="VSWC01000183">
    <property type="protein sequence ID" value="KAA1068941.1"/>
    <property type="molecule type" value="Genomic_DNA"/>
</dbReference>
<evidence type="ECO:0000313" key="2">
    <source>
        <dbReference type="Proteomes" id="UP000324748"/>
    </source>
</evidence>
<proteinExistence type="predicted"/>